<name>X1KLX8_9ZZZZ</name>
<dbReference type="EMBL" id="BARU01038291">
    <property type="protein sequence ID" value="GAH83053.1"/>
    <property type="molecule type" value="Genomic_DNA"/>
</dbReference>
<feature type="region of interest" description="Disordered" evidence="1">
    <location>
        <begin position="8"/>
        <end position="28"/>
    </location>
</feature>
<sequence length="245" mass="28245">MALRIKECNEDKDRYGVPREKPEITRQSPKEEKIALFKSLFRGRNDAYPVRWESKTGKSGYSPACAYEWDPIMCEKPRKKCADCANRKLLPLTDQVIHNHLTGKCTIGIYPLLQDDTCWFLAADFDKNTWKDDVIAFLDTCNELHVPAVLERSRSGQGGHVWIFFKEVLPAELARKLGSTLMTLTMKKRHGIGLDSYDRFFPNQDTLPNRGFGNLIALPMQRKPRTQGNALFINRDFQPHEDQWA</sequence>
<gene>
    <name evidence="3" type="ORF">S03H2_59544</name>
</gene>
<dbReference type="InterPro" id="IPR054347">
    <property type="entry name" value="TOTE_primase"/>
</dbReference>
<dbReference type="Pfam" id="PF22548">
    <property type="entry name" value="AEP-TOTE"/>
    <property type="match status" value="1"/>
</dbReference>
<accession>X1KLX8</accession>
<organism evidence="3">
    <name type="scientific">marine sediment metagenome</name>
    <dbReference type="NCBI Taxonomy" id="412755"/>
    <lineage>
        <taxon>unclassified sequences</taxon>
        <taxon>metagenomes</taxon>
        <taxon>ecological metagenomes</taxon>
    </lineage>
</organism>
<reference evidence="3" key="1">
    <citation type="journal article" date="2014" name="Front. Microbiol.">
        <title>High frequency of phylogenetically diverse reductive dehalogenase-homologous genes in deep subseafloor sedimentary metagenomes.</title>
        <authorList>
            <person name="Kawai M."/>
            <person name="Futagami T."/>
            <person name="Toyoda A."/>
            <person name="Takaki Y."/>
            <person name="Nishi S."/>
            <person name="Hori S."/>
            <person name="Arai W."/>
            <person name="Tsubouchi T."/>
            <person name="Morono Y."/>
            <person name="Uchiyama I."/>
            <person name="Ito T."/>
            <person name="Fujiyama A."/>
            <person name="Inagaki F."/>
            <person name="Takami H."/>
        </authorList>
    </citation>
    <scope>NUCLEOTIDE SEQUENCE</scope>
    <source>
        <strain evidence="3">Expedition CK06-06</strain>
    </source>
</reference>
<proteinExistence type="predicted"/>
<protein>
    <recommendedName>
        <fullName evidence="2">TOTE conflict system primase domain-containing protein</fullName>
    </recommendedName>
</protein>
<evidence type="ECO:0000256" key="1">
    <source>
        <dbReference type="SAM" id="MobiDB-lite"/>
    </source>
</evidence>
<evidence type="ECO:0000259" key="2">
    <source>
        <dbReference type="Pfam" id="PF22548"/>
    </source>
</evidence>
<feature type="domain" description="TOTE conflict system primase" evidence="2">
    <location>
        <begin position="32"/>
        <end position="245"/>
    </location>
</feature>
<dbReference type="AlphaFoldDB" id="X1KLX8"/>
<comment type="caution">
    <text evidence="3">The sequence shown here is derived from an EMBL/GenBank/DDBJ whole genome shotgun (WGS) entry which is preliminary data.</text>
</comment>
<evidence type="ECO:0000313" key="3">
    <source>
        <dbReference type="EMBL" id="GAH83053.1"/>
    </source>
</evidence>
<feature type="non-terminal residue" evidence="3">
    <location>
        <position position="245"/>
    </location>
</feature>